<dbReference type="InterPro" id="IPR000644">
    <property type="entry name" value="CBS_dom"/>
</dbReference>
<dbReference type="Pfam" id="PF00571">
    <property type="entry name" value="CBS"/>
    <property type="match status" value="2"/>
</dbReference>
<sequence length="234" mass="25691">MIVRDIMATKLTTVEPDDTLAHAANLLRQFSVHHLPVARKMYQNSPEGVRTTLLLCEGLLSAQDIDLAVALSEQDHQFLWQDRKVVEVMHAASLRVTPSTSVAAAAQILVEWGLHCLLVVEYMLVKEETETVLVGMLTRSDLLLALARAMGTFEPGMQLDIALRPGDMTPLARTLLLATELHMRINSVLATPLPDGALTVATIRLGTINPTPLLMRLKSEGITYSFGSPFTIRS</sequence>
<dbReference type="RefSeq" id="WP_149404452.1">
    <property type="nucleotide sequence ID" value="NZ_BIXY01000129.1"/>
</dbReference>
<comment type="caution">
    <text evidence="4">The sequence shown here is derived from an EMBL/GenBank/DDBJ whole genome shotgun (WGS) entry which is preliminary data.</text>
</comment>
<proteinExistence type="predicted"/>
<evidence type="ECO:0000256" key="1">
    <source>
        <dbReference type="ARBA" id="ARBA00023122"/>
    </source>
</evidence>
<protein>
    <recommendedName>
        <fullName evidence="3">CBS domain-containing protein</fullName>
    </recommendedName>
</protein>
<evidence type="ECO:0000313" key="4">
    <source>
        <dbReference type="EMBL" id="GCF11631.1"/>
    </source>
</evidence>
<dbReference type="PANTHER" id="PTHR43080:SF2">
    <property type="entry name" value="CBS DOMAIN-CONTAINING PROTEIN"/>
    <property type="match status" value="1"/>
</dbReference>
<dbReference type="SUPFAM" id="SSF54631">
    <property type="entry name" value="CBS-domain pair"/>
    <property type="match status" value="1"/>
</dbReference>
<dbReference type="OrthoDB" id="9802114at2"/>
<dbReference type="InterPro" id="IPR046342">
    <property type="entry name" value="CBS_dom_sf"/>
</dbReference>
<dbReference type="AlphaFoldDB" id="A0A5A5TJ41"/>
<evidence type="ECO:0000256" key="2">
    <source>
        <dbReference type="PROSITE-ProRule" id="PRU00703"/>
    </source>
</evidence>
<organism evidence="4 5">
    <name type="scientific">Dictyobacter arantiisoli</name>
    <dbReference type="NCBI Taxonomy" id="2014874"/>
    <lineage>
        <taxon>Bacteria</taxon>
        <taxon>Bacillati</taxon>
        <taxon>Chloroflexota</taxon>
        <taxon>Ktedonobacteria</taxon>
        <taxon>Ktedonobacterales</taxon>
        <taxon>Dictyobacteraceae</taxon>
        <taxon>Dictyobacter</taxon>
    </lineage>
</organism>
<feature type="domain" description="CBS" evidence="3">
    <location>
        <begin position="7"/>
        <end position="76"/>
    </location>
</feature>
<name>A0A5A5TJ41_9CHLR</name>
<keyword evidence="1 2" id="KW-0129">CBS domain</keyword>
<evidence type="ECO:0000313" key="5">
    <source>
        <dbReference type="Proteomes" id="UP000322530"/>
    </source>
</evidence>
<dbReference type="Gene3D" id="3.10.580.10">
    <property type="entry name" value="CBS-domain"/>
    <property type="match status" value="1"/>
</dbReference>
<accession>A0A5A5TJ41</accession>
<dbReference type="SMART" id="SM00116">
    <property type="entry name" value="CBS"/>
    <property type="match status" value="2"/>
</dbReference>
<evidence type="ECO:0000259" key="3">
    <source>
        <dbReference type="PROSITE" id="PS51371"/>
    </source>
</evidence>
<gene>
    <name evidence="4" type="ORF">KDI_51950</name>
</gene>
<dbReference type="InterPro" id="IPR051257">
    <property type="entry name" value="Diverse_CBS-Domain"/>
</dbReference>
<reference evidence="4 5" key="1">
    <citation type="submission" date="2019-01" db="EMBL/GenBank/DDBJ databases">
        <title>Draft genome sequence of Dictyobacter sp. Uno17.</title>
        <authorList>
            <person name="Wang C.M."/>
            <person name="Zheng Y."/>
            <person name="Sakai Y."/>
            <person name="Abe K."/>
            <person name="Yokota A."/>
            <person name="Yabe S."/>
        </authorList>
    </citation>
    <scope>NUCLEOTIDE SEQUENCE [LARGE SCALE GENOMIC DNA]</scope>
    <source>
        <strain evidence="4 5">Uno17</strain>
    </source>
</reference>
<dbReference type="Proteomes" id="UP000322530">
    <property type="component" value="Unassembled WGS sequence"/>
</dbReference>
<dbReference type="PANTHER" id="PTHR43080">
    <property type="entry name" value="CBS DOMAIN-CONTAINING PROTEIN CBSX3, MITOCHONDRIAL"/>
    <property type="match status" value="1"/>
</dbReference>
<dbReference type="PROSITE" id="PS51371">
    <property type="entry name" value="CBS"/>
    <property type="match status" value="2"/>
</dbReference>
<feature type="domain" description="CBS" evidence="3">
    <location>
        <begin position="89"/>
        <end position="152"/>
    </location>
</feature>
<dbReference type="EMBL" id="BIXY01000129">
    <property type="protein sequence ID" value="GCF11631.1"/>
    <property type="molecule type" value="Genomic_DNA"/>
</dbReference>
<keyword evidence="5" id="KW-1185">Reference proteome</keyword>